<evidence type="ECO:0000259" key="5">
    <source>
        <dbReference type="PROSITE" id="PS50931"/>
    </source>
</evidence>
<dbReference type="STRING" id="442562.Rumeso_00348"/>
<dbReference type="GO" id="GO:0006351">
    <property type="term" value="P:DNA-templated transcription"/>
    <property type="evidence" value="ECO:0007669"/>
    <property type="project" value="TreeGrafter"/>
</dbReference>
<dbReference type="PROSITE" id="PS50931">
    <property type="entry name" value="HTH_LYSR"/>
    <property type="match status" value="1"/>
</dbReference>
<accession>A0A017HUG5</accession>
<gene>
    <name evidence="6" type="ORF">Rumeso_00348</name>
</gene>
<dbReference type="Pfam" id="PF00126">
    <property type="entry name" value="HTH_1"/>
    <property type="match status" value="1"/>
</dbReference>
<feature type="domain" description="HTH lysR-type" evidence="5">
    <location>
        <begin position="8"/>
        <end position="65"/>
    </location>
</feature>
<dbReference type="PANTHER" id="PTHR30537">
    <property type="entry name" value="HTH-TYPE TRANSCRIPTIONAL REGULATOR"/>
    <property type="match status" value="1"/>
</dbReference>
<proteinExistence type="inferred from homology"/>
<keyword evidence="7" id="KW-1185">Reference proteome</keyword>
<dbReference type="Gene3D" id="3.40.190.10">
    <property type="entry name" value="Periplasmic binding protein-like II"/>
    <property type="match status" value="2"/>
</dbReference>
<comment type="similarity">
    <text evidence="1">Belongs to the LysR transcriptional regulatory family.</text>
</comment>
<dbReference type="InterPro" id="IPR000847">
    <property type="entry name" value="LysR_HTH_N"/>
</dbReference>
<reference evidence="6 7" key="1">
    <citation type="submission" date="2013-02" db="EMBL/GenBank/DDBJ databases">
        <authorList>
            <person name="Fiebig A."/>
            <person name="Goeker M."/>
            <person name="Klenk H.-P.P."/>
        </authorList>
    </citation>
    <scope>NUCLEOTIDE SEQUENCE [LARGE SCALE GENOMIC DNA]</scope>
    <source>
        <strain evidence="6 7">DSM 19309</strain>
    </source>
</reference>
<keyword evidence="4" id="KW-0804">Transcription</keyword>
<keyword evidence="2" id="KW-0805">Transcription regulation</keyword>
<comment type="caution">
    <text evidence="6">The sequence shown here is derived from an EMBL/GenBank/DDBJ whole genome shotgun (WGS) entry which is preliminary data.</text>
</comment>
<evidence type="ECO:0000256" key="1">
    <source>
        <dbReference type="ARBA" id="ARBA00009437"/>
    </source>
</evidence>
<evidence type="ECO:0000313" key="7">
    <source>
        <dbReference type="Proteomes" id="UP000019666"/>
    </source>
</evidence>
<sequence length="302" mass="32404">MPNPLNRVPLQSLRAVEAVARLGTLRAAAEDLGVTPGAVSQQVIRAEQVLGRALFDRQPSGMVPSGPSAEVLALLRRGFADLTAAVARAAPQGEDCLTVSVAPILASRWLIWRLPKFRAAHPAIRVRIDADLALTDPGAEIDLCVRVGRGHWPGVRAERLAPQVIFPVCAPDMAVRLRDHADLARVPIIRETRANFGWEDWLGPEGRLDVVPGDGPLFSDAQLCLDAAISGEGVFLTFESLAADPLAMGRLAEPFKGRHATPNAYWIVTPADGSVRRPVRAFIDWLRAEFAGAGLGATRPPG</sequence>
<dbReference type="Pfam" id="PF03466">
    <property type="entry name" value="LysR_substrate"/>
    <property type="match status" value="1"/>
</dbReference>
<dbReference type="HOGENOM" id="CLU_039613_37_1_5"/>
<dbReference type="EMBL" id="AOSK01000018">
    <property type="protein sequence ID" value="EYD78011.1"/>
    <property type="molecule type" value="Genomic_DNA"/>
</dbReference>
<dbReference type="AlphaFoldDB" id="A0A017HUG5"/>
<dbReference type="GO" id="GO:0003700">
    <property type="term" value="F:DNA-binding transcription factor activity"/>
    <property type="evidence" value="ECO:0007669"/>
    <property type="project" value="InterPro"/>
</dbReference>
<name>A0A017HUG5_9RHOB</name>
<dbReference type="OrthoDB" id="7328368at2"/>
<dbReference type="GO" id="GO:0043565">
    <property type="term" value="F:sequence-specific DNA binding"/>
    <property type="evidence" value="ECO:0007669"/>
    <property type="project" value="TreeGrafter"/>
</dbReference>
<evidence type="ECO:0000256" key="3">
    <source>
        <dbReference type="ARBA" id="ARBA00023125"/>
    </source>
</evidence>
<dbReference type="InterPro" id="IPR036390">
    <property type="entry name" value="WH_DNA-bd_sf"/>
</dbReference>
<evidence type="ECO:0000313" key="6">
    <source>
        <dbReference type="EMBL" id="EYD78011.1"/>
    </source>
</evidence>
<evidence type="ECO:0000256" key="2">
    <source>
        <dbReference type="ARBA" id="ARBA00023015"/>
    </source>
</evidence>
<dbReference type="RefSeq" id="WP_037280348.1">
    <property type="nucleotide sequence ID" value="NZ_KK088572.1"/>
</dbReference>
<dbReference type="SUPFAM" id="SSF53850">
    <property type="entry name" value="Periplasmic binding protein-like II"/>
    <property type="match status" value="1"/>
</dbReference>
<dbReference type="CDD" id="cd08432">
    <property type="entry name" value="PBP2_GcdR_TrpI_HvrB_AmpR_like"/>
    <property type="match status" value="1"/>
</dbReference>
<protein>
    <submittedName>
        <fullName evidence="6">Putative transcriptional regulator protein, LysR family</fullName>
    </submittedName>
</protein>
<dbReference type="Proteomes" id="UP000019666">
    <property type="component" value="Unassembled WGS sequence"/>
</dbReference>
<dbReference type="InterPro" id="IPR058163">
    <property type="entry name" value="LysR-type_TF_proteobact-type"/>
</dbReference>
<dbReference type="SUPFAM" id="SSF46785">
    <property type="entry name" value="Winged helix' DNA-binding domain"/>
    <property type="match status" value="1"/>
</dbReference>
<dbReference type="InterPro" id="IPR005119">
    <property type="entry name" value="LysR_subst-bd"/>
</dbReference>
<organism evidence="6 7">
    <name type="scientific">Rubellimicrobium mesophilum DSM 19309</name>
    <dbReference type="NCBI Taxonomy" id="442562"/>
    <lineage>
        <taxon>Bacteria</taxon>
        <taxon>Pseudomonadati</taxon>
        <taxon>Pseudomonadota</taxon>
        <taxon>Alphaproteobacteria</taxon>
        <taxon>Rhodobacterales</taxon>
        <taxon>Roseobacteraceae</taxon>
        <taxon>Rubellimicrobium</taxon>
    </lineage>
</organism>
<dbReference type="PANTHER" id="PTHR30537:SF26">
    <property type="entry name" value="GLYCINE CLEAVAGE SYSTEM TRANSCRIPTIONAL ACTIVATOR"/>
    <property type="match status" value="1"/>
</dbReference>
<keyword evidence="3" id="KW-0238">DNA-binding</keyword>
<dbReference type="InterPro" id="IPR036388">
    <property type="entry name" value="WH-like_DNA-bd_sf"/>
</dbReference>
<dbReference type="Gene3D" id="1.10.10.10">
    <property type="entry name" value="Winged helix-like DNA-binding domain superfamily/Winged helix DNA-binding domain"/>
    <property type="match status" value="1"/>
</dbReference>
<evidence type="ECO:0000256" key="4">
    <source>
        <dbReference type="ARBA" id="ARBA00023163"/>
    </source>
</evidence>